<dbReference type="Gene3D" id="3.30.160.60">
    <property type="entry name" value="Classic Zinc Finger"/>
    <property type="match status" value="1"/>
</dbReference>
<dbReference type="OrthoDB" id="2646875at2759"/>
<name>A0A060T0R3_PYCCI</name>
<dbReference type="EMBL" id="CCBP010000668">
    <property type="protein sequence ID" value="CDO78124.1"/>
    <property type="molecule type" value="Genomic_DNA"/>
</dbReference>
<accession>A0A060T0R3</accession>
<dbReference type="STRING" id="5643.A0A060T0R3"/>
<feature type="compositionally biased region" description="Low complexity" evidence="1">
    <location>
        <begin position="282"/>
        <end position="296"/>
    </location>
</feature>
<reference evidence="2" key="1">
    <citation type="submission" date="2014-01" db="EMBL/GenBank/DDBJ databases">
        <title>The genome of the white-rot fungus Pycnoporus cinnabarinus: a basidiomycete model with a versatile arsenal for lignocellulosic biomass breakdown.</title>
        <authorList>
            <person name="Levasseur A."/>
            <person name="Lomascolo A."/>
            <person name="Ruiz-Duenas F.J."/>
            <person name="Uzan E."/>
            <person name="Piumi F."/>
            <person name="Kues U."/>
            <person name="Ram A.F.J."/>
            <person name="Murat C."/>
            <person name="Haon M."/>
            <person name="Benoit I."/>
            <person name="Arfi Y."/>
            <person name="Chevret D."/>
            <person name="Drula E."/>
            <person name="Kwon M.J."/>
            <person name="Gouret P."/>
            <person name="Lesage-Meessen L."/>
            <person name="Lombard V."/>
            <person name="Mariette J."/>
            <person name="Noirot C."/>
            <person name="Park J."/>
            <person name="Patyshakuliyeva A."/>
            <person name="Wieneger R.A.B."/>
            <person name="Wosten H.A.B."/>
            <person name="Martin F."/>
            <person name="Coutinho P.M."/>
            <person name="de Vries R."/>
            <person name="Martinez A.T."/>
            <person name="Klopp C."/>
            <person name="Pontarotti P."/>
            <person name="Henrissat B."/>
            <person name="Record E."/>
        </authorList>
    </citation>
    <scope>NUCLEOTIDE SEQUENCE [LARGE SCALE GENOMIC DNA]</scope>
    <source>
        <strain evidence="2">BRFM137</strain>
    </source>
</reference>
<gene>
    <name evidence="2" type="ORF">BN946_scf184725.g3</name>
</gene>
<dbReference type="HOGENOM" id="CLU_642727_0_0_1"/>
<feature type="compositionally biased region" description="Pro residues" evidence="1">
    <location>
        <begin position="87"/>
        <end position="99"/>
    </location>
</feature>
<dbReference type="AlphaFoldDB" id="A0A060T0R3"/>
<protein>
    <recommendedName>
        <fullName evidence="4">C2H2-type domain-containing protein</fullName>
    </recommendedName>
</protein>
<dbReference type="Proteomes" id="UP000029665">
    <property type="component" value="Unassembled WGS sequence"/>
</dbReference>
<sequence>MNASEPALGELSILSPRAALAGIMEIGRRFKACTDPDYQQFGQKLSLCLAGLADEYGLSEGPQLKGLEAAPIHYPQRVPLQDMPLHQPHPPPAPGPGPGPSSSSSRSRSAPSLSPSSSSLPTGGVTPVLPDKENQENALTGKGKEAEDREWDIPSDDTRLTDCCWYGCKGVIAAADRMYTHIQGMHIGGKKQNPRALVRCLWTGCKQKKEIPVASLKRHIEVTHLQMKSLTCRVCGVTKRYDAYKMTHGPARDCLFGTAIPEPFGQPTPIHLPSLPPMQAYSGPGDSGEPGPSRRSPANDRHARAMNVQQRIAYPPSEARSIARRVQASFQPLPWSAEEERDVMESMLGWIDTQVASESNSSTLAAAAPFATASTSTQWGFLTSFPFPTSEVPEGTQRDSAGELDMPENLDWTQGMDENYPPRLDQD</sequence>
<keyword evidence="3" id="KW-1185">Reference proteome</keyword>
<proteinExistence type="predicted"/>
<evidence type="ECO:0008006" key="4">
    <source>
        <dbReference type="Google" id="ProtNLM"/>
    </source>
</evidence>
<evidence type="ECO:0000313" key="3">
    <source>
        <dbReference type="Proteomes" id="UP000029665"/>
    </source>
</evidence>
<evidence type="ECO:0000313" key="2">
    <source>
        <dbReference type="EMBL" id="CDO78124.1"/>
    </source>
</evidence>
<feature type="region of interest" description="Disordered" evidence="1">
    <location>
        <begin position="80"/>
        <end position="153"/>
    </location>
</feature>
<feature type="compositionally biased region" description="Low complexity" evidence="1">
    <location>
        <begin position="100"/>
        <end position="121"/>
    </location>
</feature>
<comment type="caution">
    <text evidence="2">The sequence shown here is derived from an EMBL/GenBank/DDBJ whole genome shotgun (WGS) entry which is preliminary data.</text>
</comment>
<feature type="region of interest" description="Disordered" evidence="1">
    <location>
        <begin position="386"/>
        <end position="427"/>
    </location>
</feature>
<feature type="region of interest" description="Disordered" evidence="1">
    <location>
        <begin position="266"/>
        <end position="303"/>
    </location>
</feature>
<organism evidence="2 3">
    <name type="scientific">Pycnoporus cinnabarinus</name>
    <name type="common">Cinnabar-red polypore</name>
    <name type="synonym">Trametes cinnabarina</name>
    <dbReference type="NCBI Taxonomy" id="5643"/>
    <lineage>
        <taxon>Eukaryota</taxon>
        <taxon>Fungi</taxon>
        <taxon>Dikarya</taxon>
        <taxon>Basidiomycota</taxon>
        <taxon>Agaricomycotina</taxon>
        <taxon>Agaricomycetes</taxon>
        <taxon>Polyporales</taxon>
        <taxon>Polyporaceae</taxon>
        <taxon>Trametes</taxon>
    </lineage>
</organism>
<evidence type="ECO:0000256" key="1">
    <source>
        <dbReference type="SAM" id="MobiDB-lite"/>
    </source>
</evidence>